<evidence type="ECO:0000256" key="3">
    <source>
        <dbReference type="ARBA" id="ARBA00022630"/>
    </source>
</evidence>
<dbReference type="InterPro" id="IPR036188">
    <property type="entry name" value="FAD/NAD-bd_sf"/>
</dbReference>
<sequence>MGAKQYDAVVIGAGFSGLYMLNKLRERGLSVRVIEAADGVGGVWYWSRYPGAKCDSDSIFYNFTFSEELYKKWRWKDRYASQPEILEYLNFVADELELRSDIQFKTRVTEASFQEEDKTWKVTTDTNETFEAKYLISGMGCLSTTNIPPFEGVSIFQGEQYHTGRWPHDKVDFTGKRVVVIGNGSSGVQAMPEIAKEAKELTLLMRTPHYVGEARNHPLGKEQQDAAIANYKEIRDAFFTTPGGIRMFTTGKSAIEFSVEQQKETLDYVWKTGALALGSAFPDVGVSKETNDIVAQYVRDKIDEIVEQPETAEQLHPDYFITTKRLIIGTNFYEMFNEDHVHVVSLKDNPIERVVENGVKLHNETIECDVIVYATGYEAMTGSLLKINLQGRNGQTIQEKWEEGRNVSTYLGLTMENFPNFFMITGPQSPSVLTNMPSAIEQHVDWIDQCIGYVESNGLQTIEAQKDAELSWGKQCDDLANSTLFPQTNSWYTGANIDGTQRGFVIYVGGLDSYRKICDQVAERQYEGFTFEKQSNQLLKTSQ</sequence>
<evidence type="ECO:0000256" key="7">
    <source>
        <dbReference type="ARBA" id="ARBA00023033"/>
    </source>
</evidence>
<proteinExistence type="inferred from homology"/>
<dbReference type="EC" id="1.14.13.-" evidence="8"/>
<comment type="caution">
    <text evidence="8">The sequence shown here is derived from an EMBL/GenBank/DDBJ whole genome shotgun (WGS) entry which is preliminary data.</text>
</comment>
<dbReference type="Proteomes" id="UP001596109">
    <property type="component" value="Unassembled WGS sequence"/>
</dbReference>
<reference evidence="9" key="1">
    <citation type="journal article" date="2019" name="Int. J. Syst. Evol. Microbiol.">
        <title>The Global Catalogue of Microorganisms (GCM) 10K type strain sequencing project: providing services to taxonomists for standard genome sequencing and annotation.</title>
        <authorList>
            <consortium name="The Broad Institute Genomics Platform"/>
            <consortium name="The Broad Institute Genome Sequencing Center for Infectious Disease"/>
            <person name="Wu L."/>
            <person name="Ma J."/>
        </authorList>
    </citation>
    <scope>NUCLEOTIDE SEQUENCE [LARGE SCALE GENOMIC DNA]</scope>
    <source>
        <strain evidence="9">CGMCC 4.1434</strain>
    </source>
</reference>
<accession>A0ABW0TJ70</accession>
<dbReference type="InterPro" id="IPR020946">
    <property type="entry name" value="Flavin_mOase-like"/>
</dbReference>
<dbReference type="PANTHER" id="PTHR43098">
    <property type="entry name" value="L-ORNITHINE N(5)-MONOOXYGENASE-RELATED"/>
    <property type="match status" value="1"/>
</dbReference>
<dbReference type="InterPro" id="IPR050775">
    <property type="entry name" value="FAD-binding_Monooxygenases"/>
</dbReference>
<keyword evidence="4" id="KW-0274">FAD</keyword>
<name>A0ABW0TJ70_9BACL</name>
<keyword evidence="7 8" id="KW-0503">Monooxygenase</keyword>
<keyword evidence="6 8" id="KW-0560">Oxidoreductase</keyword>
<dbReference type="EMBL" id="JBHSNO010000005">
    <property type="protein sequence ID" value="MFC5589023.1"/>
    <property type="molecule type" value="Genomic_DNA"/>
</dbReference>
<evidence type="ECO:0000256" key="2">
    <source>
        <dbReference type="ARBA" id="ARBA00010139"/>
    </source>
</evidence>
<evidence type="ECO:0000313" key="8">
    <source>
        <dbReference type="EMBL" id="MFC5589023.1"/>
    </source>
</evidence>
<dbReference type="Gene3D" id="3.50.50.60">
    <property type="entry name" value="FAD/NAD(P)-binding domain"/>
    <property type="match status" value="2"/>
</dbReference>
<organism evidence="8 9">
    <name type="scientific">Sporosarcina soli</name>
    <dbReference type="NCBI Taxonomy" id="334736"/>
    <lineage>
        <taxon>Bacteria</taxon>
        <taxon>Bacillati</taxon>
        <taxon>Bacillota</taxon>
        <taxon>Bacilli</taxon>
        <taxon>Bacillales</taxon>
        <taxon>Caryophanaceae</taxon>
        <taxon>Sporosarcina</taxon>
    </lineage>
</organism>
<dbReference type="Pfam" id="PF00743">
    <property type="entry name" value="FMO-like"/>
    <property type="match status" value="1"/>
</dbReference>
<evidence type="ECO:0000256" key="5">
    <source>
        <dbReference type="ARBA" id="ARBA00022857"/>
    </source>
</evidence>
<dbReference type="SUPFAM" id="SSF51905">
    <property type="entry name" value="FAD/NAD(P)-binding domain"/>
    <property type="match status" value="2"/>
</dbReference>
<dbReference type="RefSeq" id="WP_381432982.1">
    <property type="nucleotide sequence ID" value="NZ_JBHSNO010000005.1"/>
</dbReference>
<gene>
    <name evidence="8" type="ORF">ACFPRA_09000</name>
</gene>
<evidence type="ECO:0000256" key="4">
    <source>
        <dbReference type="ARBA" id="ARBA00022827"/>
    </source>
</evidence>
<evidence type="ECO:0000313" key="9">
    <source>
        <dbReference type="Proteomes" id="UP001596109"/>
    </source>
</evidence>
<evidence type="ECO:0000256" key="6">
    <source>
        <dbReference type="ARBA" id="ARBA00023002"/>
    </source>
</evidence>
<keyword evidence="5" id="KW-0521">NADP</keyword>
<keyword evidence="3" id="KW-0285">Flavoprotein</keyword>
<dbReference type="GO" id="GO:0004497">
    <property type="term" value="F:monooxygenase activity"/>
    <property type="evidence" value="ECO:0007669"/>
    <property type="project" value="UniProtKB-KW"/>
</dbReference>
<comment type="cofactor">
    <cofactor evidence="1">
        <name>FAD</name>
        <dbReference type="ChEBI" id="CHEBI:57692"/>
    </cofactor>
</comment>
<protein>
    <submittedName>
        <fullName evidence="8">Flavin-containing monooxygenase</fullName>
        <ecNumber evidence="8">1.14.13.-</ecNumber>
    </submittedName>
</protein>
<comment type="similarity">
    <text evidence="2">Belongs to the FAD-binding monooxygenase family.</text>
</comment>
<keyword evidence="9" id="KW-1185">Reference proteome</keyword>
<evidence type="ECO:0000256" key="1">
    <source>
        <dbReference type="ARBA" id="ARBA00001974"/>
    </source>
</evidence>
<dbReference type="PANTHER" id="PTHR43098:SF3">
    <property type="entry name" value="L-ORNITHINE N(5)-MONOOXYGENASE-RELATED"/>
    <property type="match status" value="1"/>
</dbReference>